<evidence type="ECO:0000313" key="2">
    <source>
        <dbReference type="Proteomes" id="UP001281147"/>
    </source>
</evidence>
<organism evidence="1 2">
    <name type="scientific">Vermiconidia calcicola</name>
    <dbReference type="NCBI Taxonomy" id="1690605"/>
    <lineage>
        <taxon>Eukaryota</taxon>
        <taxon>Fungi</taxon>
        <taxon>Dikarya</taxon>
        <taxon>Ascomycota</taxon>
        <taxon>Pezizomycotina</taxon>
        <taxon>Dothideomycetes</taxon>
        <taxon>Dothideomycetidae</taxon>
        <taxon>Mycosphaerellales</taxon>
        <taxon>Extremaceae</taxon>
        <taxon>Vermiconidia</taxon>
    </lineage>
</organism>
<name>A0ACC3NIH7_9PEZI</name>
<accession>A0ACC3NIH7</accession>
<sequence length="108" mass="12326">MVRKGTHTEEVLDQVLLDRSRFDIPKGDNWGKDFAKTEVLHYICESARPSANVRQSVSYSLRPSSYLTVPEHSAVTGPVQYSLDSSKLVLLNRWLFPKYASDRLQSQL</sequence>
<dbReference type="Proteomes" id="UP001281147">
    <property type="component" value="Unassembled WGS sequence"/>
</dbReference>
<keyword evidence="2" id="KW-1185">Reference proteome</keyword>
<gene>
    <name evidence="1" type="ORF">LTR37_005837</name>
</gene>
<evidence type="ECO:0000313" key="1">
    <source>
        <dbReference type="EMBL" id="KAK3717447.1"/>
    </source>
</evidence>
<comment type="caution">
    <text evidence="1">The sequence shown here is derived from an EMBL/GenBank/DDBJ whole genome shotgun (WGS) entry which is preliminary data.</text>
</comment>
<dbReference type="EMBL" id="JAUTXU010000037">
    <property type="protein sequence ID" value="KAK3717447.1"/>
    <property type="molecule type" value="Genomic_DNA"/>
</dbReference>
<reference evidence="1" key="1">
    <citation type="submission" date="2023-07" db="EMBL/GenBank/DDBJ databases">
        <title>Black Yeasts Isolated from many extreme environments.</title>
        <authorList>
            <person name="Coleine C."/>
            <person name="Stajich J.E."/>
            <person name="Selbmann L."/>
        </authorList>
    </citation>
    <scope>NUCLEOTIDE SEQUENCE</scope>
    <source>
        <strain evidence="1">CCFEE 5714</strain>
    </source>
</reference>
<protein>
    <submittedName>
        <fullName evidence="1">Uncharacterized protein</fullName>
    </submittedName>
</protein>
<proteinExistence type="predicted"/>